<dbReference type="KEGG" id="ter:Tery_0260"/>
<evidence type="ECO:0000256" key="2">
    <source>
        <dbReference type="SAM" id="SignalP"/>
    </source>
</evidence>
<feature type="chain" id="PRO_5004180107" description="Lipoprotein" evidence="2">
    <location>
        <begin position="21"/>
        <end position="286"/>
    </location>
</feature>
<dbReference type="eggNOG" id="ENOG502Z8F2">
    <property type="taxonomic scope" value="Bacteria"/>
</dbReference>
<gene>
    <name evidence="3" type="ordered locus">Tery_0260</name>
</gene>
<evidence type="ECO:0008006" key="4">
    <source>
        <dbReference type="Google" id="ProtNLM"/>
    </source>
</evidence>
<dbReference type="STRING" id="203124.Tery_0260"/>
<sequence length="286" mass="31681">MLRKLTVLFICLTLCWTTIACGSSNTSSSQNSNPNVSSNQNRNQVTEGEYPVQQATYNDANGEYSLMLLNTPPGKPPIYNTKDLQMASLTDEEIQEGKTNYININGNQASLHIKPDFKIEYVHNVTETQTNPQTGRQETVIVRRESNFWTPFAGAVAGQVVGGAISSMLFTPQYYVPPVYQPGGVMTGYGGYGSNYNQAVNRYQERYQAPPVAEKNRQILRSTGVTNSTRSTKTPKQQQNTNRSTGSGVSASDLRRSDTAKPRQQPRSFGSGGSFSPSRRNSRRRR</sequence>
<feature type="region of interest" description="Disordered" evidence="1">
    <location>
        <begin position="209"/>
        <end position="286"/>
    </location>
</feature>
<reference evidence="3" key="1">
    <citation type="submission" date="2006-06" db="EMBL/GenBank/DDBJ databases">
        <title>Complete sequence of Trichodesmium erythraeum IMS101.</title>
        <authorList>
            <consortium name="US DOE Joint Genome Institute"/>
            <person name="Copeland A."/>
            <person name="Lucas S."/>
            <person name="Lapidus A."/>
            <person name="Barry K."/>
            <person name="Detter J.C."/>
            <person name="Glavina del Rio T."/>
            <person name="Hammon N."/>
            <person name="Israni S."/>
            <person name="Dalin E."/>
            <person name="Tice H."/>
            <person name="Pitluck S."/>
            <person name="Kiss H."/>
            <person name="Munk A.C."/>
            <person name="Brettin T."/>
            <person name="Bruce D."/>
            <person name="Han C."/>
            <person name="Tapia R."/>
            <person name="Gilna P."/>
            <person name="Schmutz J."/>
            <person name="Larimer F."/>
            <person name="Land M."/>
            <person name="Hauser L."/>
            <person name="Kyrpides N."/>
            <person name="Kim E."/>
            <person name="Richardson P."/>
        </authorList>
    </citation>
    <scope>NUCLEOTIDE SEQUENCE [LARGE SCALE GENOMIC DNA]</scope>
    <source>
        <strain evidence="3">IMS101</strain>
    </source>
</reference>
<dbReference type="EMBL" id="CP000393">
    <property type="protein sequence ID" value="ABG49744.1"/>
    <property type="molecule type" value="Genomic_DNA"/>
</dbReference>
<evidence type="ECO:0000313" key="3">
    <source>
        <dbReference type="EMBL" id="ABG49744.1"/>
    </source>
</evidence>
<protein>
    <recommendedName>
        <fullName evidence="4">Lipoprotein</fullName>
    </recommendedName>
</protein>
<organism evidence="3">
    <name type="scientific">Trichodesmium erythraeum (strain IMS101)</name>
    <dbReference type="NCBI Taxonomy" id="203124"/>
    <lineage>
        <taxon>Bacteria</taxon>
        <taxon>Bacillati</taxon>
        <taxon>Cyanobacteriota</taxon>
        <taxon>Cyanophyceae</taxon>
        <taxon>Oscillatoriophycideae</taxon>
        <taxon>Oscillatoriales</taxon>
        <taxon>Microcoleaceae</taxon>
        <taxon>Trichodesmium</taxon>
    </lineage>
</organism>
<keyword evidence="2" id="KW-0732">Signal</keyword>
<feature type="signal peptide" evidence="2">
    <location>
        <begin position="1"/>
        <end position="20"/>
    </location>
</feature>
<dbReference type="AlphaFoldDB" id="Q119T0"/>
<accession>Q119T0</accession>
<feature type="compositionally biased region" description="Low complexity" evidence="1">
    <location>
        <begin position="263"/>
        <end position="279"/>
    </location>
</feature>
<dbReference type="PROSITE" id="PS51257">
    <property type="entry name" value="PROKAR_LIPOPROTEIN"/>
    <property type="match status" value="1"/>
</dbReference>
<dbReference type="RefSeq" id="WP_011610140.1">
    <property type="nucleotide sequence ID" value="NC_008312.1"/>
</dbReference>
<evidence type="ECO:0000256" key="1">
    <source>
        <dbReference type="SAM" id="MobiDB-lite"/>
    </source>
</evidence>
<name>Q119T0_TRIEI</name>
<feature type="region of interest" description="Disordered" evidence="1">
    <location>
        <begin position="25"/>
        <end position="44"/>
    </location>
</feature>
<dbReference type="HOGENOM" id="CLU_064695_0_0_3"/>
<feature type="compositionally biased region" description="Polar residues" evidence="1">
    <location>
        <begin position="219"/>
        <end position="250"/>
    </location>
</feature>
<dbReference type="OrthoDB" id="462679at2"/>
<proteinExistence type="predicted"/>